<organism evidence="2 3">
    <name type="scientific">Polyrhizophydium stewartii</name>
    <dbReference type="NCBI Taxonomy" id="2732419"/>
    <lineage>
        <taxon>Eukaryota</taxon>
        <taxon>Fungi</taxon>
        <taxon>Fungi incertae sedis</taxon>
        <taxon>Chytridiomycota</taxon>
        <taxon>Chytridiomycota incertae sedis</taxon>
        <taxon>Chytridiomycetes</taxon>
        <taxon>Rhizophydiales</taxon>
        <taxon>Rhizophydiales incertae sedis</taxon>
        <taxon>Polyrhizophydium</taxon>
    </lineage>
</organism>
<keyword evidence="3" id="KW-1185">Reference proteome</keyword>
<dbReference type="Proteomes" id="UP001527925">
    <property type="component" value="Unassembled WGS sequence"/>
</dbReference>
<protein>
    <recommendedName>
        <fullName evidence="1">AB hydrolase-1 domain-containing protein</fullName>
    </recommendedName>
</protein>
<dbReference type="EMBL" id="JADGIZ020000008">
    <property type="protein sequence ID" value="KAL2918072.1"/>
    <property type="molecule type" value="Genomic_DNA"/>
</dbReference>
<reference evidence="2 3" key="1">
    <citation type="submission" date="2023-09" db="EMBL/GenBank/DDBJ databases">
        <title>Pangenome analysis of Batrachochytrium dendrobatidis and related Chytrids.</title>
        <authorList>
            <person name="Yacoub M.N."/>
            <person name="Stajich J.E."/>
            <person name="James T.Y."/>
        </authorList>
    </citation>
    <scope>NUCLEOTIDE SEQUENCE [LARGE SCALE GENOMIC DNA]</scope>
    <source>
        <strain evidence="2 3">JEL0888</strain>
    </source>
</reference>
<dbReference type="SUPFAM" id="SSF53474">
    <property type="entry name" value="alpha/beta-Hydrolases"/>
    <property type="match status" value="1"/>
</dbReference>
<feature type="domain" description="AB hydrolase-1" evidence="1">
    <location>
        <begin position="27"/>
        <end position="248"/>
    </location>
</feature>
<accession>A0ABR4NF06</accession>
<dbReference type="PANTHER" id="PTHR43433">
    <property type="entry name" value="HYDROLASE, ALPHA/BETA FOLD FAMILY PROTEIN"/>
    <property type="match status" value="1"/>
</dbReference>
<sequence length="276" mass="30632">MPRIVANTEGTDPVELYYEVHGTGEERVLFINGLGSILSLWDPQIEFFSQMPEFSICLFDNRGSGFSSSPLGRYTTRMMARDAMALLAHLGWTRVHIVALSMGGMIAQELAYMLGDDVKSLCLISTLNKFNGISVSTLLNAVTNITPQIPTIESYCSMTVDILFPEHFVERFSITGFQSTAGRAGQQIAAVSHYFDERLNHLRKHRYPILVIAGDQDQVVRQPVSSQYLAEKLNARLEIYPGGGHALRLQDPEWLNLRVLENIRAGIQAPSGANAT</sequence>
<dbReference type="Gene3D" id="3.40.50.1820">
    <property type="entry name" value="alpha/beta hydrolase"/>
    <property type="match status" value="1"/>
</dbReference>
<name>A0ABR4NF06_9FUNG</name>
<dbReference type="PANTHER" id="PTHR43433:SF5">
    <property type="entry name" value="AB HYDROLASE-1 DOMAIN-CONTAINING PROTEIN"/>
    <property type="match status" value="1"/>
</dbReference>
<proteinExistence type="predicted"/>
<dbReference type="Pfam" id="PF00561">
    <property type="entry name" value="Abhydrolase_1"/>
    <property type="match status" value="1"/>
</dbReference>
<comment type="caution">
    <text evidence="2">The sequence shown here is derived from an EMBL/GenBank/DDBJ whole genome shotgun (WGS) entry which is preliminary data.</text>
</comment>
<gene>
    <name evidence="2" type="ORF">HK105_202486</name>
</gene>
<evidence type="ECO:0000313" key="3">
    <source>
        <dbReference type="Proteomes" id="UP001527925"/>
    </source>
</evidence>
<dbReference type="InterPro" id="IPR050471">
    <property type="entry name" value="AB_hydrolase"/>
</dbReference>
<evidence type="ECO:0000313" key="2">
    <source>
        <dbReference type="EMBL" id="KAL2918072.1"/>
    </source>
</evidence>
<evidence type="ECO:0000259" key="1">
    <source>
        <dbReference type="Pfam" id="PF00561"/>
    </source>
</evidence>
<dbReference type="InterPro" id="IPR000073">
    <property type="entry name" value="AB_hydrolase_1"/>
</dbReference>
<dbReference type="InterPro" id="IPR029058">
    <property type="entry name" value="AB_hydrolase_fold"/>
</dbReference>